<name>A0AA90YUY3_9RHOB</name>
<protein>
    <submittedName>
        <fullName evidence="2">Uncharacterized protein</fullName>
    </submittedName>
</protein>
<evidence type="ECO:0000256" key="1">
    <source>
        <dbReference type="SAM" id="MobiDB-lite"/>
    </source>
</evidence>
<proteinExistence type="predicted"/>
<sequence>MNTWLTLSAPIPAGDTEGFERLAGLPTVTSTFGMNSDCARVSELCGQPEPDLSSEQEGDDGIGRAAHGRYGMGTLPVVADPSSDLEKFKADLPKLDPDQQPGFAGRLIFSETQNG</sequence>
<reference evidence="2" key="1">
    <citation type="submission" date="2019-12" db="EMBL/GenBank/DDBJ databases">
        <title>Ruegeria JWLKs population differentiation of coral mucus and skeleton niches.</title>
        <authorList>
            <person name="Luo D."/>
        </authorList>
    </citation>
    <scope>NUCLEOTIDE SEQUENCE</scope>
    <source>
        <strain evidence="2">HKCCD6181</strain>
    </source>
</reference>
<accession>A0AA90YUY3</accession>
<dbReference type="Proteomes" id="UP000597886">
    <property type="component" value="Unassembled WGS sequence"/>
</dbReference>
<organism evidence="2 3">
    <name type="scientific">Ruegeria atlantica</name>
    <dbReference type="NCBI Taxonomy" id="81569"/>
    <lineage>
        <taxon>Bacteria</taxon>
        <taxon>Pseudomonadati</taxon>
        <taxon>Pseudomonadota</taxon>
        <taxon>Alphaproteobacteria</taxon>
        <taxon>Rhodobacterales</taxon>
        <taxon>Roseobacteraceae</taxon>
        <taxon>Ruegeria</taxon>
    </lineage>
</organism>
<evidence type="ECO:0000313" key="3">
    <source>
        <dbReference type="Proteomes" id="UP000597886"/>
    </source>
</evidence>
<dbReference type="EMBL" id="WVRA01000005">
    <property type="protein sequence ID" value="NOE19352.1"/>
    <property type="molecule type" value="Genomic_DNA"/>
</dbReference>
<evidence type="ECO:0000313" key="2">
    <source>
        <dbReference type="EMBL" id="NOE19352.1"/>
    </source>
</evidence>
<comment type="caution">
    <text evidence="2">The sequence shown here is derived from an EMBL/GenBank/DDBJ whole genome shotgun (WGS) entry which is preliminary data.</text>
</comment>
<feature type="region of interest" description="Disordered" evidence="1">
    <location>
        <begin position="45"/>
        <end position="68"/>
    </location>
</feature>
<gene>
    <name evidence="2" type="ORF">GS634_14580</name>
</gene>
<dbReference type="AlphaFoldDB" id="A0AA90YUY3"/>
<dbReference type="RefSeq" id="WP_171330842.1">
    <property type="nucleotide sequence ID" value="NZ_WVRA01000005.1"/>
</dbReference>